<dbReference type="EMBL" id="CP033133">
    <property type="protein sequence ID" value="AYO53232.1"/>
    <property type="molecule type" value="Genomic_DNA"/>
</dbReference>
<dbReference type="AlphaFoldDB" id="A0A3G2SZW7"/>
<dbReference type="Pfam" id="PF01026">
    <property type="entry name" value="TatD_DNase"/>
    <property type="match status" value="1"/>
</dbReference>
<dbReference type="InterPro" id="IPR018228">
    <property type="entry name" value="DNase_TatD-rel_CS"/>
</dbReference>
<evidence type="ECO:0000256" key="2">
    <source>
        <dbReference type="ARBA" id="ARBA00022723"/>
    </source>
</evidence>
<dbReference type="Proteomes" id="UP000279962">
    <property type="component" value="Chromosome"/>
</dbReference>
<reference evidence="5 6" key="1">
    <citation type="submission" date="2018-10" db="EMBL/GenBank/DDBJ databases">
        <title>The complete genome of Acinetobacter wuhouensis strain WCHAW010062.</title>
        <authorList>
            <person name="Hu Y."/>
            <person name="Long H."/>
            <person name="Feng Y."/>
            <person name="Zong Z."/>
        </authorList>
    </citation>
    <scope>NUCLEOTIDE SEQUENCE [LARGE SCALE GENOMIC DNA]</scope>
    <source>
        <strain evidence="5 6">WCHAW010062</strain>
    </source>
</reference>
<dbReference type="RefSeq" id="WP_087552405.1">
    <property type="nucleotide sequence ID" value="NZ_CP033133.1"/>
</dbReference>
<dbReference type="GO" id="GO:0016788">
    <property type="term" value="F:hydrolase activity, acting on ester bonds"/>
    <property type="evidence" value="ECO:0007669"/>
    <property type="project" value="InterPro"/>
</dbReference>
<dbReference type="GO" id="GO:0046872">
    <property type="term" value="F:metal ion binding"/>
    <property type="evidence" value="ECO:0007669"/>
    <property type="project" value="UniProtKB-KW"/>
</dbReference>
<accession>A0A3G2SZW7</accession>
<dbReference type="GO" id="GO:0005829">
    <property type="term" value="C:cytosol"/>
    <property type="evidence" value="ECO:0007669"/>
    <property type="project" value="TreeGrafter"/>
</dbReference>
<comment type="similarity">
    <text evidence="1">Belongs to the metallo-dependent hydrolases superfamily. TatD-type hydrolase family.</text>
</comment>
<dbReference type="PANTHER" id="PTHR46124">
    <property type="entry name" value="D-AMINOACYL-TRNA DEACYLASE"/>
    <property type="match status" value="1"/>
</dbReference>
<gene>
    <name evidence="5" type="ORF">CDG68_05940</name>
</gene>
<dbReference type="CDD" id="cd01310">
    <property type="entry name" value="TatD_DNAse"/>
    <property type="match status" value="1"/>
</dbReference>
<feature type="binding site" evidence="4">
    <location>
        <position position="9"/>
    </location>
    <ligand>
        <name>a divalent metal cation</name>
        <dbReference type="ChEBI" id="CHEBI:60240"/>
        <label>1</label>
    </ligand>
</feature>
<dbReference type="FunFam" id="3.20.20.140:FF:000005">
    <property type="entry name" value="TatD family hydrolase"/>
    <property type="match status" value="1"/>
</dbReference>
<dbReference type="PIRSF" id="PIRSF005902">
    <property type="entry name" value="DNase_TatD"/>
    <property type="match status" value="1"/>
</dbReference>
<evidence type="ECO:0000256" key="3">
    <source>
        <dbReference type="ARBA" id="ARBA00022801"/>
    </source>
</evidence>
<keyword evidence="2 4" id="KW-0479">Metal-binding</keyword>
<feature type="binding site" evidence="4">
    <location>
        <position position="101"/>
    </location>
    <ligand>
        <name>a divalent metal cation</name>
        <dbReference type="ChEBI" id="CHEBI:60240"/>
        <label>1</label>
    </ligand>
</feature>
<feature type="binding site" evidence="4">
    <location>
        <position position="141"/>
    </location>
    <ligand>
        <name>a divalent metal cation</name>
        <dbReference type="ChEBI" id="CHEBI:60240"/>
        <label>2</label>
    </ligand>
</feature>
<dbReference type="InterPro" id="IPR032466">
    <property type="entry name" value="Metal_Hydrolase"/>
</dbReference>
<dbReference type="SUPFAM" id="SSF51556">
    <property type="entry name" value="Metallo-dependent hydrolases"/>
    <property type="match status" value="1"/>
</dbReference>
<sequence length="276" mass="31124">MTLSLFDTHTHFDVPDFDQDRELLAYQAKAVGVEHLVLIGFLQERFQDLVQTHHFLNQLNNAPRSHLAPGLHPFYIEQHDQSHLDDLEHILKTERCCAVGEIGLDTFLTQHKQAELFQKQQDFFSAQIELAQQFNLPILLHIRKSHADVLAMLKKQQFKNGGIAHAFSGGIEEAKAFIKLGFKIGITGQITNPNAKKLIGVVKAVGVEHLVLETDCPDMTPLCCQTSHEHRTRNTPVNLPYVLQGLAACLQLDESQLADQLWKNTLDVSNESLLIE</sequence>
<evidence type="ECO:0000256" key="4">
    <source>
        <dbReference type="PIRSR" id="PIRSR005902-1"/>
    </source>
</evidence>
<dbReference type="Gene3D" id="3.20.20.140">
    <property type="entry name" value="Metal-dependent hydrolases"/>
    <property type="match status" value="1"/>
</dbReference>
<name>A0A3G2SZW7_9GAMM</name>
<evidence type="ECO:0000313" key="6">
    <source>
        <dbReference type="Proteomes" id="UP000279962"/>
    </source>
</evidence>
<dbReference type="PROSITE" id="PS01137">
    <property type="entry name" value="TATD_1"/>
    <property type="match status" value="1"/>
</dbReference>
<keyword evidence="3" id="KW-0378">Hydrolase</keyword>
<feature type="binding site" evidence="4">
    <location>
        <position position="215"/>
    </location>
    <ligand>
        <name>a divalent metal cation</name>
        <dbReference type="ChEBI" id="CHEBI:60240"/>
        <label>1</label>
    </ligand>
</feature>
<protein>
    <submittedName>
        <fullName evidence="5">TatD family deoxyribonuclease</fullName>
    </submittedName>
</protein>
<feature type="binding site" evidence="4">
    <location>
        <position position="165"/>
    </location>
    <ligand>
        <name>a divalent metal cation</name>
        <dbReference type="ChEBI" id="CHEBI:60240"/>
        <label>2</label>
    </ligand>
</feature>
<dbReference type="InterPro" id="IPR001130">
    <property type="entry name" value="TatD-like"/>
</dbReference>
<feature type="binding site" evidence="4">
    <location>
        <position position="11"/>
    </location>
    <ligand>
        <name>a divalent metal cation</name>
        <dbReference type="ChEBI" id="CHEBI:60240"/>
        <label>1</label>
    </ligand>
</feature>
<evidence type="ECO:0000313" key="5">
    <source>
        <dbReference type="EMBL" id="AYO53232.1"/>
    </source>
</evidence>
<dbReference type="PANTHER" id="PTHR46124:SF3">
    <property type="entry name" value="HYDROLASE"/>
    <property type="match status" value="1"/>
</dbReference>
<organism evidence="5 6">
    <name type="scientific">Acinetobacter wuhouensis</name>
    <dbReference type="NCBI Taxonomy" id="1879050"/>
    <lineage>
        <taxon>Bacteria</taxon>
        <taxon>Pseudomonadati</taxon>
        <taxon>Pseudomonadota</taxon>
        <taxon>Gammaproteobacteria</taxon>
        <taxon>Moraxellales</taxon>
        <taxon>Moraxellaceae</taxon>
        <taxon>Acinetobacter</taxon>
    </lineage>
</organism>
<proteinExistence type="inferred from homology"/>
<evidence type="ECO:0000256" key="1">
    <source>
        <dbReference type="ARBA" id="ARBA00009275"/>
    </source>
</evidence>